<dbReference type="InterPro" id="IPR007112">
    <property type="entry name" value="Expansin/allergen_DPBB_dom"/>
</dbReference>
<protein>
    <submittedName>
        <fullName evidence="10">Uncharacterized protein</fullName>
    </submittedName>
</protein>
<dbReference type="GO" id="GO:0005576">
    <property type="term" value="C:extracellular region"/>
    <property type="evidence" value="ECO:0007669"/>
    <property type="project" value="InterPro"/>
</dbReference>
<organism evidence="10 11">
    <name type="scientific">Digitaria exilis</name>
    <dbReference type="NCBI Taxonomy" id="1010633"/>
    <lineage>
        <taxon>Eukaryota</taxon>
        <taxon>Viridiplantae</taxon>
        <taxon>Streptophyta</taxon>
        <taxon>Embryophyta</taxon>
        <taxon>Tracheophyta</taxon>
        <taxon>Spermatophyta</taxon>
        <taxon>Magnoliopsida</taxon>
        <taxon>Liliopsida</taxon>
        <taxon>Poales</taxon>
        <taxon>Poaceae</taxon>
        <taxon>PACMAD clade</taxon>
        <taxon>Panicoideae</taxon>
        <taxon>Panicodae</taxon>
        <taxon>Paniceae</taxon>
        <taxon>Anthephorinae</taxon>
        <taxon>Digitaria</taxon>
    </lineage>
</organism>
<evidence type="ECO:0000256" key="6">
    <source>
        <dbReference type="ARBA" id="ARBA00023180"/>
    </source>
</evidence>
<comment type="caution">
    <text evidence="10">The sequence shown here is derived from an EMBL/GenBank/DDBJ whole genome shotgun (WGS) entry which is preliminary data.</text>
</comment>
<evidence type="ECO:0000256" key="1">
    <source>
        <dbReference type="ARBA" id="ARBA00004191"/>
    </source>
</evidence>
<proteinExistence type="inferred from homology"/>
<dbReference type="SUPFAM" id="SSF50685">
    <property type="entry name" value="Barwin-like endoglucanases"/>
    <property type="match status" value="1"/>
</dbReference>
<dbReference type="Proteomes" id="UP000636709">
    <property type="component" value="Unassembled WGS sequence"/>
</dbReference>
<dbReference type="Gene3D" id="2.60.40.760">
    <property type="entry name" value="Expansin, cellulose-binding-like domain"/>
    <property type="match status" value="1"/>
</dbReference>
<keyword evidence="6" id="KW-0325">Glycoprotein</keyword>
<dbReference type="InterPro" id="IPR007118">
    <property type="entry name" value="Expan_Lol_pI"/>
</dbReference>
<dbReference type="PROSITE" id="PS50842">
    <property type="entry name" value="EXPANSIN_EG45"/>
    <property type="match status" value="1"/>
</dbReference>
<evidence type="ECO:0000256" key="5">
    <source>
        <dbReference type="ARBA" id="ARBA00022729"/>
    </source>
</evidence>
<dbReference type="PANTHER" id="PTHR31692">
    <property type="entry name" value="EXPANSIN-B3"/>
    <property type="match status" value="1"/>
</dbReference>
<keyword evidence="3" id="KW-0134">Cell wall</keyword>
<dbReference type="SUPFAM" id="SSF49590">
    <property type="entry name" value="PHL pollen allergen"/>
    <property type="match status" value="1"/>
</dbReference>
<dbReference type="PANTHER" id="PTHR31692:SF19">
    <property type="entry name" value="EXPANSIN-B2"/>
    <property type="match status" value="1"/>
</dbReference>
<dbReference type="InterPro" id="IPR036908">
    <property type="entry name" value="RlpA-like_sf"/>
</dbReference>
<dbReference type="GO" id="GO:0071555">
    <property type="term" value="P:cell wall organization"/>
    <property type="evidence" value="ECO:0007669"/>
    <property type="project" value="UniProtKB-KW"/>
</dbReference>
<dbReference type="AlphaFoldDB" id="A0A835F4I2"/>
<evidence type="ECO:0000256" key="7">
    <source>
        <dbReference type="ARBA" id="ARBA00023316"/>
    </source>
</evidence>
<sequence>MWRRRLRMPDCSSSSLPSYLPAAYKYTGSVVPFDYQTTQHRQQSTQEVVIDCLIAAEMAAQAAALLAALLAVLVAAHGVRAQTTNHTYSAVRQLRGRGWLPAKATWYGAPNGAGPDDNGIVLVDLAHNAYFHVLLGTNKQTFLQIKCTNKNNPSCSGQPKTVMITDMNYYPVAQYHFDLSGTAFGSLAQPGLNDKLRHAGIIDIQFRRVPCNNAGLAVNFHVEEGSNPVYLAVLVEYANKAGTVQQMDLLESGSRYWTPMRRSWGSVWRLDSNHPLRAPFSLRIRGESRQTLLAYNVIPANWMPNTDYRSYVQFK</sequence>
<evidence type="ECO:0000259" key="8">
    <source>
        <dbReference type="PROSITE" id="PS50842"/>
    </source>
</evidence>
<keyword evidence="7" id="KW-0961">Cell wall biogenesis/degradation</keyword>
<accession>A0A835F4I2</accession>
<dbReference type="PROSITE" id="PS50843">
    <property type="entry name" value="EXPANSIN_CBD"/>
    <property type="match status" value="1"/>
</dbReference>
<keyword evidence="5" id="KW-0732">Signal</keyword>
<evidence type="ECO:0000256" key="3">
    <source>
        <dbReference type="ARBA" id="ARBA00022512"/>
    </source>
</evidence>
<keyword evidence="11" id="KW-1185">Reference proteome</keyword>
<dbReference type="OrthoDB" id="595323at2759"/>
<comment type="similarity">
    <text evidence="2">Belongs to the expansin family. Expansin B subfamily.</text>
</comment>
<dbReference type="Pfam" id="PF01357">
    <property type="entry name" value="Expansin_C"/>
    <property type="match status" value="1"/>
</dbReference>
<feature type="domain" description="Expansin-like CBD" evidence="9">
    <location>
        <begin position="229"/>
        <end position="310"/>
    </location>
</feature>
<dbReference type="InterPro" id="IPR005795">
    <property type="entry name" value="LolPI"/>
</dbReference>
<dbReference type="InterPro" id="IPR007117">
    <property type="entry name" value="Expansin_CBD"/>
</dbReference>
<feature type="domain" description="Expansin-like EG45" evidence="8">
    <location>
        <begin position="136"/>
        <end position="216"/>
    </location>
</feature>
<dbReference type="EMBL" id="JACEFO010001629">
    <property type="protein sequence ID" value="KAF8728075.1"/>
    <property type="molecule type" value="Genomic_DNA"/>
</dbReference>
<evidence type="ECO:0000313" key="11">
    <source>
        <dbReference type="Proteomes" id="UP000636709"/>
    </source>
</evidence>
<dbReference type="PRINTS" id="PR01225">
    <property type="entry name" value="EXPANSNFAMLY"/>
</dbReference>
<dbReference type="PRINTS" id="PR00829">
    <property type="entry name" value="LOLP1ALLERGN"/>
</dbReference>
<name>A0A835F4I2_9POAL</name>
<evidence type="ECO:0000259" key="9">
    <source>
        <dbReference type="PROSITE" id="PS50843"/>
    </source>
</evidence>
<comment type="subcellular location">
    <subcellularLocation>
        <location evidence="1">Secreted</location>
        <location evidence="1">Cell wall</location>
    </subcellularLocation>
</comment>
<dbReference type="Gene3D" id="2.40.40.10">
    <property type="entry name" value="RlpA-like domain"/>
    <property type="match status" value="1"/>
</dbReference>
<evidence type="ECO:0000256" key="2">
    <source>
        <dbReference type="ARBA" id="ARBA00005650"/>
    </source>
</evidence>
<reference evidence="10" key="1">
    <citation type="submission" date="2020-07" db="EMBL/GenBank/DDBJ databases">
        <title>Genome sequence and genetic diversity analysis of an under-domesticated orphan crop, white fonio (Digitaria exilis).</title>
        <authorList>
            <person name="Bennetzen J.L."/>
            <person name="Chen S."/>
            <person name="Ma X."/>
            <person name="Wang X."/>
            <person name="Yssel A.E.J."/>
            <person name="Chaluvadi S.R."/>
            <person name="Johnson M."/>
            <person name="Gangashetty P."/>
            <person name="Hamidou F."/>
            <person name="Sanogo M.D."/>
            <person name="Zwaenepoel A."/>
            <person name="Wallace J."/>
            <person name="Van De Peer Y."/>
            <person name="Van Deynze A."/>
        </authorList>
    </citation>
    <scope>NUCLEOTIDE SEQUENCE</scope>
    <source>
        <tissue evidence="10">Leaves</tissue>
    </source>
</reference>
<dbReference type="InterPro" id="IPR009009">
    <property type="entry name" value="RlpA-like_DPBB"/>
</dbReference>
<dbReference type="Pfam" id="PF03330">
    <property type="entry name" value="DPBB_1"/>
    <property type="match status" value="1"/>
</dbReference>
<gene>
    <name evidence="10" type="ORF">HU200_018653</name>
</gene>
<evidence type="ECO:0000313" key="10">
    <source>
        <dbReference type="EMBL" id="KAF8728075.1"/>
    </source>
</evidence>
<keyword evidence="4" id="KW-0964">Secreted</keyword>
<dbReference type="InterPro" id="IPR036749">
    <property type="entry name" value="Expansin_CBD_sf"/>
</dbReference>
<evidence type="ECO:0000256" key="4">
    <source>
        <dbReference type="ARBA" id="ARBA00022525"/>
    </source>
</evidence>